<feature type="transmembrane region" description="Helical" evidence="6">
    <location>
        <begin position="362"/>
        <end position="383"/>
    </location>
</feature>
<evidence type="ECO:0000256" key="4">
    <source>
        <dbReference type="ARBA" id="ARBA00022989"/>
    </source>
</evidence>
<evidence type="ECO:0000313" key="8">
    <source>
        <dbReference type="Proteomes" id="UP001152422"/>
    </source>
</evidence>
<dbReference type="Gene3D" id="1.20.1250.20">
    <property type="entry name" value="MFS general substrate transporter like domains"/>
    <property type="match status" value="1"/>
</dbReference>
<feature type="transmembrane region" description="Helical" evidence="6">
    <location>
        <begin position="299"/>
        <end position="316"/>
    </location>
</feature>
<dbReference type="PANTHER" id="PTHR23513">
    <property type="entry name" value="INTEGRAL MEMBRANE EFFLUX PROTEIN-RELATED"/>
    <property type="match status" value="1"/>
</dbReference>
<feature type="transmembrane region" description="Helical" evidence="6">
    <location>
        <begin position="38"/>
        <end position="60"/>
    </location>
</feature>
<feature type="transmembrane region" description="Helical" evidence="6">
    <location>
        <begin position="211"/>
        <end position="236"/>
    </location>
</feature>
<keyword evidence="2" id="KW-1003">Cell membrane</keyword>
<evidence type="ECO:0000256" key="3">
    <source>
        <dbReference type="ARBA" id="ARBA00022692"/>
    </source>
</evidence>
<dbReference type="EMBL" id="JAMBQA010000003">
    <property type="protein sequence ID" value="MDG0846151.1"/>
    <property type="molecule type" value="Genomic_DNA"/>
</dbReference>
<evidence type="ECO:0000256" key="6">
    <source>
        <dbReference type="SAM" id="Phobius"/>
    </source>
</evidence>
<keyword evidence="8" id="KW-1185">Reference proteome</keyword>
<feature type="transmembrane region" description="Helical" evidence="6">
    <location>
        <begin position="276"/>
        <end position="293"/>
    </location>
</feature>
<evidence type="ECO:0000256" key="5">
    <source>
        <dbReference type="ARBA" id="ARBA00023136"/>
    </source>
</evidence>
<dbReference type="Pfam" id="PF07690">
    <property type="entry name" value="MFS_1"/>
    <property type="match status" value="1"/>
</dbReference>
<reference evidence="7" key="1">
    <citation type="submission" date="2022-05" db="EMBL/GenBank/DDBJ databases">
        <title>Comparative genomics of Staphylococcus equorum isolates.</title>
        <authorList>
            <person name="Luelf R.H."/>
        </authorList>
    </citation>
    <scope>NUCLEOTIDE SEQUENCE</scope>
    <source>
        <strain evidence="7">TMW 2.2497</strain>
    </source>
</reference>
<feature type="transmembrane region" description="Helical" evidence="6">
    <location>
        <begin position="12"/>
        <end position="31"/>
    </location>
</feature>
<dbReference type="AlphaFoldDB" id="A0A9X4L521"/>
<dbReference type="RefSeq" id="WP_277583225.1">
    <property type="nucleotide sequence ID" value="NZ_JAMBPY010000003.1"/>
</dbReference>
<comment type="caution">
    <text evidence="7">The sequence shown here is derived from an EMBL/GenBank/DDBJ whole genome shotgun (WGS) entry which is preliminary data.</text>
</comment>
<sequence>MRNNFIFTEFNRLLINDMIIYLIPLIGITSWQFSDSKIVFLTSTYSIGFIIFSKFSGYLIDEFSSVTVPIFTYLVYIMLNLIFIFTVLRNINDFAIIFIIIVVMSLSSSVLEINTSVFIPDYFYEDLTSINSLVQLVRSVVNFISPIITFTLTNSITVAMFILLFLQMLNLLIYAYKLRKLDMNSYKKDVNQNNDNLNFNSLKYILKNRKLILIIIVTMGINFSMTILTNTMVLYLVRYLELSNHLAGIIIGLLSFGAIVGSVLPNIMIKKFSFEKSIGVINLILSIPFLFLISKSYLFFLGVFLGYLCRSFGSVLRTTVQYEIVPENIRGKVNSTIYLFTWGTIPIAGYSASILLEVISLHTLYVIIALVFILANGLFLLSYNKKLRFPL</sequence>
<dbReference type="InterPro" id="IPR036259">
    <property type="entry name" value="MFS_trans_sf"/>
</dbReference>
<dbReference type="Proteomes" id="UP001152422">
    <property type="component" value="Unassembled WGS sequence"/>
</dbReference>
<dbReference type="PANTHER" id="PTHR23513:SF6">
    <property type="entry name" value="MAJOR FACILITATOR SUPERFAMILY ASSOCIATED DOMAIN-CONTAINING PROTEIN"/>
    <property type="match status" value="1"/>
</dbReference>
<comment type="subcellular location">
    <subcellularLocation>
        <location evidence="1">Cell membrane</location>
        <topology evidence="1">Multi-pass membrane protein</topology>
    </subcellularLocation>
</comment>
<keyword evidence="4 6" id="KW-1133">Transmembrane helix</keyword>
<organism evidence="7 8">
    <name type="scientific">Staphylococcus equorum</name>
    <dbReference type="NCBI Taxonomy" id="246432"/>
    <lineage>
        <taxon>Bacteria</taxon>
        <taxon>Bacillati</taxon>
        <taxon>Bacillota</taxon>
        <taxon>Bacilli</taxon>
        <taxon>Bacillales</taxon>
        <taxon>Staphylococcaceae</taxon>
        <taxon>Staphylococcus</taxon>
    </lineage>
</organism>
<feature type="transmembrane region" description="Helical" evidence="6">
    <location>
        <begin position="66"/>
        <end position="88"/>
    </location>
</feature>
<feature type="transmembrane region" description="Helical" evidence="6">
    <location>
        <begin position="95"/>
        <end position="123"/>
    </location>
</feature>
<keyword evidence="5 6" id="KW-0472">Membrane</keyword>
<accession>A0A9X4L521</accession>
<proteinExistence type="predicted"/>
<evidence type="ECO:0000256" key="2">
    <source>
        <dbReference type="ARBA" id="ARBA00022475"/>
    </source>
</evidence>
<dbReference type="GO" id="GO:0005886">
    <property type="term" value="C:plasma membrane"/>
    <property type="evidence" value="ECO:0007669"/>
    <property type="project" value="UniProtKB-SubCell"/>
</dbReference>
<feature type="transmembrane region" description="Helical" evidence="6">
    <location>
        <begin position="242"/>
        <end position="264"/>
    </location>
</feature>
<evidence type="ECO:0000313" key="7">
    <source>
        <dbReference type="EMBL" id="MDG0846151.1"/>
    </source>
</evidence>
<evidence type="ECO:0000256" key="1">
    <source>
        <dbReference type="ARBA" id="ARBA00004651"/>
    </source>
</evidence>
<protein>
    <submittedName>
        <fullName evidence="7">MFS transporter</fullName>
    </submittedName>
</protein>
<dbReference type="SUPFAM" id="SSF103473">
    <property type="entry name" value="MFS general substrate transporter"/>
    <property type="match status" value="1"/>
</dbReference>
<feature type="transmembrane region" description="Helical" evidence="6">
    <location>
        <begin position="143"/>
        <end position="176"/>
    </location>
</feature>
<dbReference type="InterPro" id="IPR011701">
    <property type="entry name" value="MFS"/>
</dbReference>
<feature type="transmembrane region" description="Helical" evidence="6">
    <location>
        <begin position="337"/>
        <end position="356"/>
    </location>
</feature>
<name>A0A9X4L521_9STAP</name>
<dbReference type="GO" id="GO:0022857">
    <property type="term" value="F:transmembrane transporter activity"/>
    <property type="evidence" value="ECO:0007669"/>
    <property type="project" value="InterPro"/>
</dbReference>
<keyword evidence="3 6" id="KW-0812">Transmembrane</keyword>
<gene>
    <name evidence="7" type="ORF">M4L89_07940</name>
</gene>